<dbReference type="PANTHER" id="PTHR11476:SF7">
    <property type="entry name" value="HISTIDINE--TRNA LIGASE"/>
    <property type="match status" value="1"/>
</dbReference>
<dbReference type="PANTHER" id="PTHR11476">
    <property type="entry name" value="HISTIDYL-TRNA SYNTHETASE"/>
    <property type="match status" value="1"/>
</dbReference>
<dbReference type="RefSeq" id="XP_026748275.2">
    <property type="nucleotide sequence ID" value="XM_026892474.3"/>
</dbReference>
<dbReference type="InParanoid" id="A0A6J1W792"/>
<dbReference type="GO" id="GO:0004821">
    <property type="term" value="F:histidine-tRNA ligase activity"/>
    <property type="evidence" value="ECO:0007669"/>
    <property type="project" value="UniProtKB-EC"/>
</dbReference>
<evidence type="ECO:0000256" key="6">
    <source>
        <dbReference type="ARBA" id="ARBA00022917"/>
    </source>
</evidence>
<dbReference type="InterPro" id="IPR033656">
    <property type="entry name" value="HisRS_anticodon"/>
</dbReference>
<dbReference type="InterPro" id="IPR000738">
    <property type="entry name" value="WHEP-TRS_dom"/>
</dbReference>
<organism evidence="10 11">
    <name type="scientific">Galleria mellonella</name>
    <name type="common">Greater wax moth</name>
    <dbReference type="NCBI Taxonomy" id="7137"/>
    <lineage>
        <taxon>Eukaryota</taxon>
        <taxon>Metazoa</taxon>
        <taxon>Ecdysozoa</taxon>
        <taxon>Arthropoda</taxon>
        <taxon>Hexapoda</taxon>
        <taxon>Insecta</taxon>
        <taxon>Pterygota</taxon>
        <taxon>Neoptera</taxon>
        <taxon>Endopterygota</taxon>
        <taxon>Lepidoptera</taxon>
        <taxon>Glossata</taxon>
        <taxon>Ditrysia</taxon>
        <taxon>Pyraloidea</taxon>
        <taxon>Pyralidae</taxon>
        <taxon>Galleriinae</taxon>
        <taxon>Galleria</taxon>
    </lineage>
</organism>
<dbReference type="PROSITE" id="PS50862">
    <property type="entry name" value="AA_TRNA_LIGASE_II"/>
    <property type="match status" value="1"/>
</dbReference>
<keyword evidence="3 11" id="KW-0436">Ligase</keyword>
<dbReference type="Gene3D" id="3.30.930.10">
    <property type="entry name" value="Bira Bifunctional Protein, Domain 2"/>
    <property type="match status" value="1"/>
</dbReference>
<reference evidence="11" key="1">
    <citation type="submission" date="2025-08" db="UniProtKB">
        <authorList>
            <consortium name="RefSeq"/>
        </authorList>
    </citation>
    <scope>IDENTIFICATION</scope>
    <source>
        <tissue evidence="11">Whole larvae</tissue>
    </source>
</reference>
<dbReference type="CDD" id="cd00773">
    <property type="entry name" value="HisRS-like_core"/>
    <property type="match status" value="1"/>
</dbReference>
<dbReference type="Pfam" id="PF03129">
    <property type="entry name" value="HGTP_anticodon"/>
    <property type="match status" value="1"/>
</dbReference>
<dbReference type="InterPro" id="IPR036621">
    <property type="entry name" value="Anticodon-bd_dom_sf"/>
</dbReference>
<dbReference type="Gene3D" id="3.40.50.800">
    <property type="entry name" value="Anticodon-binding domain"/>
    <property type="match status" value="1"/>
</dbReference>
<dbReference type="SMART" id="SM00991">
    <property type="entry name" value="WHEP-TRS"/>
    <property type="match status" value="1"/>
</dbReference>
<dbReference type="Proteomes" id="UP001652740">
    <property type="component" value="Unplaced"/>
</dbReference>
<dbReference type="InterPro" id="IPR006195">
    <property type="entry name" value="aa-tRNA-synth_II"/>
</dbReference>
<dbReference type="KEGG" id="gmw:113509160"/>
<dbReference type="GO" id="GO:0006427">
    <property type="term" value="P:histidyl-tRNA aminoacylation"/>
    <property type="evidence" value="ECO:0007669"/>
    <property type="project" value="InterPro"/>
</dbReference>
<accession>A0A6J1W792</accession>
<dbReference type="InterPro" id="IPR004154">
    <property type="entry name" value="Anticodon-bd"/>
</dbReference>
<gene>
    <name evidence="11" type="primary">LOC113509160</name>
</gene>
<dbReference type="InterPro" id="IPR045864">
    <property type="entry name" value="aa-tRNA-synth_II/BPL/LPL"/>
</dbReference>
<dbReference type="Pfam" id="PF13393">
    <property type="entry name" value="tRNA-synt_His"/>
    <property type="match status" value="1"/>
</dbReference>
<dbReference type="GO" id="GO:0005739">
    <property type="term" value="C:mitochondrion"/>
    <property type="evidence" value="ECO:0007669"/>
    <property type="project" value="TreeGrafter"/>
</dbReference>
<keyword evidence="6" id="KW-0648">Protein biosynthesis</keyword>
<keyword evidence="10" id="KW-1185">Reference proteome</keyword>
<keyword evidence="7" id="KW-0030">Aminoacyl-tRNA synthetase</keyword>
<feature type="domain" description="Aminoacyl-transfer RNA synthetases class-II family profile" evidence="9">
    <location>
        <begin position="160"/>
        <end position="491"/>
    </location>
</feature>
<dbReference type="AlphaFoldDB" id="A0A6J1W792"/>
<dbReference type="GO" id="GO:0005524">
    <property type="term" value="F:ATP binding"/>
    <property type="evidence" value="ECO:0007669"/>
    <property type="project" value="UniProtKB-KW"/>
</dbReference>
<dbReference type="SUPFAM" id="SSF55681">
    <property type="entry name" value="Class II aaRS and biotin synthetases"/>
    <property type="match status" value="1"/>
</dbReference>
<keyword evidence="5" id="KW-0067">ATP-binding</keyword>
<sequence>MAESQEILLQKIKEQGDLVRKLKAAKEANEKGKKTDSIGSVKAVKEYDLREIDRHLSQYSYICGYMPSNCDIEIYKNIGTKVDFEKYKYFKRWWYHMRSFSDSEIKLFPKNSLPSIMYKENNKLLDDQIQEEVKKLLALKSQLVTEDAVPQKFTLKTPKGTRDYNPQQMAIRNDVLQKIIAVFKKHGAECIDTPVFELKDVLTGKYGEDSKLIYDLKDQGGEILSLRYDLTVPLARYLAMSKITMLKRYHIAKVYRRDNPAMTRGRYREFYQCDFDIAGQYDLMVPDAECLKVVTEILNFLDIGKYVLKVNHRRLLDGMFEACGVPADKFRTTCSSVDKLDKSPWEEVRTEMINEKGVMPEAADRIGKYVIMNGGVELAEKLLKDEKLSNSKAAIEGLEGIILLLKYCELFGIKDKILFDLSLARGLDYYTGVIYEAVLTEPIKIGNEEQTVGSIAGGGRYDNLVGMFDSKNKQVPCVGVSIGVERIFSVLEAKLAAGEMRVRTNEVDVYVASAQKNFLEERMKICTELWDAGIKTEHSYKKNPKMLTQLQHCEDNCIPLAVVLGESELKRGMVKIRNIVSRQEEEVPREKLVDEVNARLALLNTKGINGV</sequence>
<proteinExistence type="inferred from homology"/>
<dbReference type="GeneID" id="113509160"/>
<evidence type="ECO:0000259" key="9">
    <source>
        <dbReference type="PROSITE" id="PS50862"/>
    </source>
</evidence>
<dbReference type="GO" id="GO:0003723">
    <property type="term" value="F:RNA binding"/>
    <property type="evidence" value="ECO:0007669"/>
    <property type="project" value="TreeGrafter"/>
</dbReference>
<dbReference type="GO" id="GO:0032543">
    <property type="term" value="P:mitochondrial translation"/>
    <property type="evidence" value="ECO:0007669"/>
    <property type="project" value="TreeGrafter"/>
</dbReference>
<evidence type="ECO:0000256" key="3">
    <source>
        <dbReference type="ARBA" id="ARBA00022598"/>
    </source>
</evidence>
<evidence type="ECO:0000256" key="4">
    <source>
        <dbReference type="ARBA" id="ARBA00022741"/>
    </source>
</evidence>
<dbReference type="GO" id="GO:0005829">
    <property type="term" value="C:cytosol"/>
    <property type="evidence" value="ECO:0007669"/>
    <property type="project" value="TreeGrafter"/>
</dbReference>
<dbReference type="InterPro" id="IPR015807">
    <property type="entry name" value="His-tRNA-ligase"/>
</dbReference>
<evidence type="ECO:0000256" key="8">
    <source>
        <dbReference type="ARBA" id="ARBA00047639"/>
    </source>
</evidence>
<dbReference type="InterPro" id="IPR041715">
    <property type="entry name" value="HisRS-like_core"/>
</dbReference>
<dbReference type="FunCoup" id="A0A6J1W792">
    <property type="interactions" value="2111"/>
</dbReference>
<evidence type="ECO:0000256" key="2">
    <source>
        <dbReference type="ARBA" id="ARBA00012815"/>
    </source>
</evidence>
<comment type="catalytic activity">
    <reaction evidence="8">
        <text>tRNA(His) + L-histidine + ATP = L-histidyl-tRNA(His) + AMP + diphosphate + H(+)</text>
        <dbReference type="Rhea" id="RHEA:17313"/>
        <dbReference type="Rhea" id="RHEA-COMP:9665"/>
        <dbReference type="Rhea" id="RHEA-COMP:9689"/>
        <dbReference type="ChEBI" id="CHEBI:15378"/>
        <dbReference type="ChEBI" id="CHEBI:30616"/>
        <dbReference type="ChEBI" id="CHEBI:33019"/>
        <dbReference type="ChEBI" id="CHEBI:57595"/>
        <dbReference type="ChEBI" id="CHEBI:78442"/>
        <dbReference type="ChEBI" id="CHEBI:78527"/>
        <dbReference type="ChEBI" id="CHEBI:456215"/>
        <dbReference type="EC" id="6.1.1.21"/>
    </reaction>
</comment>
<dbReference type="HAMAP" id="MF_00127">
    <property type="entry name" value="His_tRNA_synth"/>
    <property type="match status" value="1"/>
</dbReference>
<dbReference type="CDD" id="cd00859">
    <property type="entry name" value="HisRS_anticodon"/>
    <property type="match status" value="1"/>
</dbReference>
<evidence type="ECO:0000256" key="7">
    <source>
        <dbReference type="ARBA" id="ARBA00023146"/>
    </source>
</evidence>
<name>A0A6J1W792_GALME</name>
<dbReference type="SUPFAM" id="SSF52954">
    <property type="entry name" value="Class II aaRS ABD-related"/>
    <property type="match status" value="1"/>
</dbReference>
<evidence type="ECO:0000313" key="10">
    <source>
        <dbReference type="Proteomes" id="UP001652740"/>
    </source>
</evidence>
<protein>
    <recommendedName>
        <fullName evidence="2">histidine--tRNA ligase</fullName>
        <ecNumber evidence="2">6.1.1.21</ecNumber>
    </recommendedName>
</protein>
<keyword evidence="4" id="KW-0547">Nucleotide-binding</keyword>
<evidence type="ECO:0000256" key="1">
    <source>
        <dbReference type="ARBA" id="ARBA00008226"/>
    </source>
</evidence>
<evidence type="ECO:0000256" key="5">
    <source>
        <dbReference type="ARBA" id="ARBA00022840"/>
    </source>
</evidence>
<comment type="similarity">
    <text evidence="1">Belongs to the class-II aminoacyl-tRNA synthetase family.</text>
</comment>
<dbReference type="NCBIfam" id="TIGR00442">
    <property type="entry name" value="hisS"/>
    <property type="match status" value="1"/>
</dbReference>
<dbReference type="EC" id="6.1.1.21" evidence="2"/>
<evidence type="ECO:0000313" key="11">
    <source>
        <dbReference type="RefSeq" id="XP_026748275.2"/>
    </source>
</evidence>